<keyword evidence="2" id="KW-1185">Reference proteome</keyword>
<dbReference type="EMBL" id="JAPFFF010000014">
    <property type="protein sequence ID" value="KAK8870471.1"/>
    <property type="molecule type" value="Genomic_DNA"/>
</dbReference>
<dbReference type="SUPFAM" id="SSF56808">
    <property type="entry name" value="Ribosomal protein L1"/>
    <property type="match status" value="1"/>
</dbReference>
<dbReference type="InterPro" id="IPR023674">
    <property type="entry name" value="Ribosomal_uL1-like"/>
</dbReference>
<dbReference type="Proteomes" id="UP001470230">
    <property type="component" value="Unassembled WGS sequence"/>
</dbReference>
<comment type="caution">
    <text evidence="1">The sequence shown here is derived from an EMBL/GenBank/DDBJ whole genome shotgun (WGS) entry which is preliminary data.</text>
</comment>
<gene>
    <name evidence="1" type="ORF">M9Y10_008353</name>
</gene>
<evidence type="ECO:0000313" key="2">
    <source>
        <dbReference type="Proteomes" id="UP001470230"/>
    </source>
</evidence>
<name>A0ABR2IY84_9EUKA</name>
<dbReference type="Pfam" id="PF00687">
    <property type="entry name" value="Ribosomal_L1"/>
    <property type="match status" value="1"/>
</dbReference>
<reference evidence="1 2" key="1">
    <citation type="submission" date="2024-04" db="EMBL/GenBank/DDBJ databases">
        <title>Tritrichomonas musculus Genome.</title>
        <authorList>
            <person name="Alves-Ferreira E."/>
            <person name="Grigg M."/>
            <person name="Lorenzi H."/>
            <person name="Galac M."/>
        </authorList>
    </citation>
    <scope>NUCLEOTIDE SEQUENCE [LARGE SCALE GENOMIC DNA]</scope>
    <source>
        <strain evidence="1 2">EAF2021</strain>
    </source>
</reference>
<accession>A0ABR2IY84</accession>
<protein>
    <submittedName>
        <fullName evidence="1">Ribosomal L1 domain-containing protein 1</fullName>
    </submittedName>
</protein>
<proteinExistence type="predicted"/>
<evidence type="ECO:0000313" key="1">
    <source>
        <dbReference type="EMBL" id="KAK8870471.1"/>
    </source>
</evidence>
<organism evidence="1 2">
    <name type="scientific">Tritrichomonas musculus</name>
    <dbReference type="NCBI Taxonomy" id="1915356"/>
    <lineage>
        <taxon>Eukaryota</taxon>
        <taxon>Metamonada</taxon>
        <taxon>Parabasalia</taxon>
        <taxon>Tritrichomonadida</taxon>
        <taxon>Tritrichomonadidae</taxon>
        <taxon>Tritrichomonas</taxon>
    </lineage>
</organism>
<dbReference type="InterPro" id="IPR028364">
    <property type="entry name" value="Ribosomal_uL1/biogenesis"/>
</dbReference>
<sequence length="269" mass="30155">MSNEDGKAESFTPLTFGAAKHGAIVLQQKYTKCTKRRECPPVFLVIYLKKAPKSQSGPHRISLMHPVRPFPIECSPDHPPIVFVTGEAATWQAAFDKPSKLGSIKLKAISISMLKKKFTTRKSRDEMLSTTPIFFCEHAAASVLPSRLGSQFFSRNKQPIIVTLDINDSDQIFNEIKKATECSELYVKQDKKLMMRVGAFNFTFDHLGENITDAADQAIKIIPKGKKYVESMCLMSSGIETKPIWERNPKIIQLTAEDLVTKSNEDADD</sequence>